<accession>A0A6V7P4H7</accession>
<evidence type="ECO:0000256" key="1">
    <source>
        <dbReference type="SAM" id="MobiDB-lite"/>
    </source>
</evidence>
<protein>
    <submittedName>
        <fullName evidence="2">Uncharacterized protein</fullName>
    </submittedName>
</protein>
<reference evidence="2" key="1">
    <citation type="submission" date="2020-07" db="EMBL/GenBank/DDBJ databases">
        <authorList>
            <person name="Lin J."/>
        </authorList>
    </citation>
    <scope>NUCLEOTIDE SEQUENCE</scope>
</reference>
<proteinExistence type="predicted"/>
<name>A0A6V7P4H7_ANACO</name>
<gene>
    <name evidence="2" type="ORF">CB5_LOCUS8962</name>
</gene>
<feature type="region of interest" description="Disordered" evidence="1">
    <location>
        <begin position="148"/>
        <end position="173"/>
    </location>
</feature>
<evidence type="ECO:0000313" key="2">
    <source>
        <dbReference type="EMBL" id="CAD1825751.1"/>
    </source>
</evidence>
<sequence length="204" mass="22611">MDSFRSSAGVIVCLIECFSYASVCYCPCFHTRRKDASEDPVLAKDMNSISVASLYLYKLVKYPRSRRAVRFALKHSVPSPEKRVIKCPISGKAGRIRRRDTGERKGVPGSREGLSRGGIKCAGVPTLGEPRECCLVVVVSSQIIPPQLTGSSEMRSDSDRTPRISFRVPPSPSRFSPSPDQVLWAHCISLLSRLLKSLRIFLLL</sequence>
<organism evidence="2">
    <name type="scientific">Ananas comosus var. bracteatus</name>
    <name type="common">red pineapple</name>
    <dbReference type="NCBI Taxonomy" id="296719"/>
    <lineage>
        <taxon>Eukaryota</taxon>
        <taxon>Viridiplantae</taxon>
        <taxon>Streptophyta</taxon>
        <taxon>Embryophyta</taxon>
        <taxon>Tracheophyta</taxon>
        <taxon>Spermatophyta</taxon>
        <taxon>Magnoliopsida</taxon>
        <taxon>Liliopsida</taxon>
        <taxon>Poales</taxon>
        <taxon>Bromeliaceae</taxon>
        <taxon>Bromelioideae</taxon>
        <taxon>Ananas</taxon>
    </lineage>
</organism>
<dbReference type="EMBL" id="LR862145">
    <property type="protein sequence ID" value="CAD1825751.1"/>
    <property type="molecule type" value="Genomic_DNA"/>
</dbReference>
<dbReference type="AlphaFoldDB" id="A0A6V7P4H7"/>